<dbReference type="InterPro" id="IPR023393">
    <property type="entry name" value="START-like_dom_sf"/>
</dbReference>
<comment type="caution">
    <text evidence="2">The sequence shown here is derived from an EMBL/GenBank/DDBJ whole genome shotgun (WGS) entry which is preliminary data.</text>
</comment>
<feature type="chain" id="PRO_5015394390" description="SRPBCC family protein" evidence="1">
    <location>
        <begin position="22"/>
        <end position="176"/>
    </location>
</feature>
<keyword evidence="3" id="KW-1185">Reference proteome</keyword>
<dbReference type="RefSeq" id="WP_107664114.1">
    <property type="nucleotide sequence ID" value="NZ_PZKG01000047.1"/>
</dbReference>
<proteinExistence type="predicted"/>
<feature type="signal peptide" evidence="1">
    <location>
        <begin position="1"/>
        <end position="21"/>
    </location>
</feature>
<dbReference type="EMBL" id="PZKG01000047">
    <property type="protein sequence ID" value="PTE21547.1"/>
    <property type="molecule type" value="Genomic_DNA"/>
</dbReference>
<dbReference type="Proteomes" id="UP000241010">
    <property type="component" value="Unassembled WGS sequence"/>
</dbReference>
<keyword evidence="1" id="KW-0732">Signal</keyword>
<dbReference type="Gene3D" id="3.30.530.20">
    <property type="match status" value="1"/>
</dbReference>
<dbReference type="AlphaFoldDB" id="A0A2T4JUQ2"/>
<evidence type="ECO:0008006" key="4">
    <source>
        <dbReference type="Google" id="ProtNLM"/>
    </source>
</evidence>
<gene>
    <name evidence="2" type="ORF">C5F48_11800</name>
</gene>
<evidence type="ECO:0000313" key="3">
    <source>
        <dbReference type="Proteomes" id="UP000241010"/>
    </source>
</evidence>
<dbReference type="PANTHER" id="PTHR39332:SF7">
    <property type="entry name" value="SRPBCC FAMILY PROTEIN"/>
    <property type="match status" value="1"/>
</dbReference>
<dbReference type="InterPro" id="IPR019587">
    <property type="entry name" value="Polyketide_cyclase/dehydratase"/>
</dbReference>
<evidence type="ECO:0000313" key="2">
    <source>
        <dbReference type="EMBL" id="PTE21547.1"/>
    </source>
</evidence>
<dbReference type="CDD" id="cd07821">
    <property type="entry name" value="PYR_PYL_RCAR_like"/>
    <property type="match status" value="1"/>
</dbReference>
<protein>
    <recommendedName>
        <fullName evidence="4">SRPBCC family protein</fullName>
    </recommendedName>
</protein>
<dbReference type="PANTHER" id="PTHR39332">
    <property type="entry name" value="BLL4707 PROTEIN"/>
    <property type="match status" value="1"/>
</dbReference>
<reference evidence="2 3" key="1">
    <citation type="submission" date="2018-03" db="EMBL/GenBank/DDBJ databases">
        <title>Cereibacter changlensis.</title>
        <authorList>
            <person name="Meyer T.E."/>
            <person name="Miller S."/>
            <person name="Lodha T."/>
            <person name="Gandham S."/>
            <person name="Chintalapati S."/>
            <person name="Chintalapati V.R."/>
        </authorList>
    </citation>
    <scope>NUCLEOTIDE SEQUENCE [LARGE SCALE GENOMIC DNA]</scope>
    <source>
        <strain evidence="2 3">JA139</strain>
    </source>
</reference>
<name>A0A2T4JUQ2_9RHOB</name>
<evidence type="ECO:0000256" key="1">
    <source>
        <dbReference type="SAM" id="SignalP"/>
    </source>
</evidence>
<sequence>MRNYLMALAASLMLVAGMAEAHGPSRQKTTQSVTLDATPEEVWAAVGNFADMSWFPGVASVDAPKGNTKDGTRTVVLEDGTALTQELTKYDEAKRLISWRWTADNIEVLPVTNFSTALAVKDEGGKALVELRGAYYRGFPNNDPPPELNDEAATAAVDAYYQTGIAALVERFGAAE</sequence>
<dbReference type="Pfam" id="PF10604">
    <property type="entry name" value="Polyketide_cyc2"/>
    <property type="match status" value="1"/>
</dbReference>
<dbReference type="SUPFAM" id="SSF55961">
    <property type="entry name" value="Bet v1-like"/>
    <property type="match status" value="1"/>
</dbReference>
<organism evidence="2 3">
    <name type="scientific">Cereibacter changlensis JA139</name>
    <dbReference type="NCBI Taxonomy" id="1188249"/>
    <lineage>
        <taxon>Bacteria</taxon>
        <taxon>Pseudomonadati</taxon>
        <taxon>Pseudomonadota</taxon>
        <taxon>Alphaproteobacteria</taxon>
        <taxon>Rhodobacterales</taxon>
        <taxon>Paracoccaceae</taxon>
        <taxon>Cereibacter</taxon>
    </lineage>
</organism>
<dbReference type="OrthoDB" id="1364128at2"/>
<accession>A0A2T4JUQ2</accession>